<feature type="transmembrane region" description="Helical" evidence="1">
    <location>
        <begin position="115"/>
        <end position="134"/>
    </location>
</feature>
<name>A0A2S5R790_9PROT</name>
<protein>
    <submittedName>
        <fullName evidence="2">EamA-like transporter family protein</fullName>
    </submittedName>
</protein>
<feature type="transmembrane region" description="Helical" evidence="1">
    <location>
        <begin position="63"/>
        <end position="81"/>
    </location>
</feature>
<dbReference type="SUPFAM" id="SSF103481">
    <property type="entry name" value="Multidrug resistance efflux transporter EmrE"/>
    <property type="match status" value="2"/>
</dbReference>
<dbReference type="OrthoDB" id="9812899at2"/>
<feature type="transmembrane region" description="Helical" evidence="1">
    <location>
        <begin position="280"/>
        <end position="298"/>
    </location>
</feature>
<feature type="transmembrane region" description="Helical" evidence="1">
    <location>
        <begin position="254"/>
        <end position="274"/>
    </location>
</feature>
<dbReference type="Proteomes" id="UP000239425">
    <property type="component" value="Unassembled WGS sequence"/>
</dbReference>
<sequence>MASIWAGVAHKVGSCLGFSCLNVAIKSAGLPVFWIVLIQNTGAFFWAYICFGYSLKLNIFSPLSCLRAFFALAGVVLWAASLQHLSLFQTISMGLFSPCATIVLAVLVLGESLTWNRAAAISISTLGGGLIQYGKDCSNLPWITPPQFSILPVLPFLATFCFAASNILAKKLLSRSSVEDVGCSLFVLTALGAGACIGVQHWYGLFLNGKIFFNHYTVHVQSILFWKDCIVLGSLTFLAHILMNRALSVHRVLFLLPFGISRPVVSAFLGWYFFKEAWPNPWMWTGSIAMIIAIILLSKKQ</sequence>
<organism evidence="2 3">
    <name type="scientific">Holospora curviuscula</name>
    <dbReference type="NCBI Taxonomy" id="1082868"/>
    <lineage>
        <taxon>Bacteria</taxon>
        <taxon>Pseudomonadati</taxon>
        <taxon>Pseudomonadota</taxon>
        <taxon>Alphaproteobacteria</taxon>
        <taxon>Holosporales</taxon>
        <taxon>Holosporaceae</taxon>
        <taxon>Holospora</taxon>
    </lineage>
</organism>
<dbReference type="RefSeq" id="WP_104207264.1">
    <property type="nucleotide sequence ID" value="NZ_PHHC01000129.1"/>
</dbReference>
<accession>A0A2S5R790</accession>
<feature type="transmembrane region" description="Helical" evidence="1">
    <location>
        <begin position="146"/>
        <end position="169"/>
    </location>
</feature>
<feature type="transmembrane region" description="Helical" evidence="1">
    <location>
        <begin position="181"/>
        <end position="203"/>
    </location>
</feature>
<dbReference type="EMBL" id="PHHC01000129">
    <property type="protein sequence ID" value="PPE03206.1"/>
    <property type="molecule type" value="Genomic_DNA"/>
</dbReference>
<evidence type="ECO:0000313" key="2">
    <source>
        <dbReference type="EMBL" id="PPE03206.1"/>
    </source>
</evidence>
<keyword evidence="1" id="KW-1133">Transmembrane helix</keyword>
<feature type="transmembrane region" description="Helical" evidence="1">
    <location>
        <begin position="87"/>
        <end position="108"/>
    </location>
</feature>
<keyword evidence="3" id="KW-1185">Reference proteome</keyword>
<evidence type="ECO:0000313" key="3">
    <source>
        <dbReference type="Proteomes" id="UP000239425"/>
    </source>
</evidence>
<feature type="transmembrane region" description="Helical" evidence="1">
    <location>
        <begin position="32"/>
        <end position="51"/>
    </location>
</feature>
<dbReference type="AlphaFoldDB" id="A0A2S5R790"/>
<keyword evidence="1" id="KW-0472">Membrane</keyword>
<keyword evidence="1" id="KW-0812">Transmembrane</keyword>
<dbReference type="InterPro" id="IPR037185">
    <property type="entry name" value="EmrE-like"/>
</dbReference>
<gene>
    <name evidence="2" type="ORF">HCUR_01346</name>
</gene>
<proteinExistence type="predicted"/>
<evidence type="ECO:0000256" key="1">
    <source>
        <dbReference type="SAM" id="Phobius"/>
    </source>
</evidence>
<comment type="caution">
    <text evidence="2">The sequence shown here is derived from an EMBL/GenBank/DDBJ whole genome shotgun (WGS) entry which is preliminary data.</text>
</comment>
<feature type="transmembrane region" description="Helical" evidence="1">
    <location>
        <begin position="223"/>
        <end position="242"/>
    </location>
</feature>
<reference evidence="2 3" key="1">
    <citation type="submission" date="2017-11" db="EMBL/GenBank/DDBJ databases">
        <title>Comparative genomic analysis of Holospora spp., intranuclear symbionts of paramecia.</title>
        <authorList>
            <person name="Garushyants S.K."/>
            <person name="Beliavskaya A."/>
            <person name="Malko D.B."/>
            <person name="Logacheva M.D."/>
            <person name="Rautian M.S."/>
            <person name="Gelfand M.S."/>
        </authorList>
    </citation>
    <scope>NUCLEOTIDE SEQUENCE [LARGE SCALE GENOMIC DNA]</scope>
    <source>
        <strain evidence="3">02AZ16</strain>
    </source>
</reference>